<protein>
    <submittedName>
        <fullName evidence="8">Peptidase S26B, signal peptidase</fullName>
    </submittedName>
</protein>
<dbReference type="InterPro" id="IPR001733">
    <property type="entry name" value="Peptidase_S26B"/>
</dbReference>
<dbReference type="Proteomes" id="UP000196239">
    <property type="component" value="Chromosome 1"/>
</dbReference>
<dbReference type="InterPro" id="IPR019533">
    <property type="entry name" value="Peptidase_S26"/>
</dbReference>
<dbReference type="AlphaFoldDB" id="A0A128A0V3"/>
<evidence type="ECO:0000313" key="8">
    <source>
        <dbReference type="EMBL" id="CUR50947.1"/>
    </source>
</evidence>
<proteinExistence type="predicted"/>
<dbReference type="Gene3D" id="2.10.109.10">
    <property type="entry name" value="Umud Fragment, subunit A"/>
    <property type="match status" value="1"/>
</dbReference>
<evidence type="ECO:0000256" key="6">
    <source>
        <dbReference type="SAM" id="Phobius"/>
    </source>
</evidence>
<dbReference type="SUPFAM" id="SSF51306">
    <property type="entry name" value="LexA/Signal peptidase"/>
    <property type="match status" value="1"/>
</dbReference>
<dbReference type="NCBIfam" id="TIGR02228">
    <property type="entry name" value="sigpep_I_arch"/>
    <property type="match status" value="1"/>
</dbReference>
<feature type="compositionally biased region" description="Polar residues" evidence="5">
    <location>
        <begin position="196"/>
        <end position="207"/>
    </location>
</feature>
<keyword evidence="4 6" id="KW-0472">Membrane</keyword>
<evidence type="ECO:0000256" key="1">
    <source>
        <dbReference type="ARBA" id="ARBA00004370"/>
    </source>
</evidence>
<sequence>MSKLSLKSGIVKDIIIVVVGIAIIWIGLRVAFGTENPFYVVSSGSMIPNLEIFDVIVVQGHVNFDQLKVGDIIVFNRPDGHDKVIVHRVAEILNKDPLVIRTKGDANPGSIPGTDFPITKGDYIGKVVYVIPQIGYVTRILTPPINYIIIAVIVGIMLVKQFGKPKSSIEKLSDEGKTKSLDETVNKSDMDESLSNDKSYLTENSDLSETKTNDEFKNSTDKDPALQ</sequence>
<evidence type="ECO:0000259" key="7">
    <source>
        <dbReference type="Pfam" id="PF10502"/>
    </source>
</evidence>
<dbReference type="KEGG" id="ndv:NDEV_0182"/>
<gene>
    <name evidence="8" type="ORF">NDEV_0182</name>
</gene>
<dbReference type="InterPro" id="IPR036286">
    <property type="entry name" value="LexA/Signal_pep-like_sf"/>
</dbReference>
<feature type="compositionally biased region" description="Basic and acidic residues" evidence="5">
    <location>
        <begin position="169"/>
        <end position="190"/>
    </location>
</feature>
<feature type="transmembrane region" description="Helical" evidence="6">
    <location>
        <begin position="12"/>
        <end position="32"/>
    </location>
</feature>
<evidence type="ECO:0000313" key="9">
    <source>
        <dbReference type="Proteomes" id="UP000196239"/>
    </source>
</evidence>
<dbReference type="GO" id="GO:0006465">
    <property type="term" value="P:signal peptide processing"/>
    <property type="evidence" value="ECO:0007669"/>
    <property type="project" value="InterPro"/>
</dbReference>
<keyword evidence="2 6" id="KW-0812">Transmembrane</keyword>
<dbReference type="Pfam" id="PF10502">
    <property type="entry name" value="Peptidase_S26"/>
    <property type="match status" value="1"/>
</dbReference>
<comment type="subcellular location">
    <subcellularLocation>
        <location evidence="1">Membrane</location>
    </subcellularLocation>
</comment>
<keyword evidence="3 6" id="KW-1133">Transmembrane helix</keyword>
<dbReference type="GO" id="GO:0004252">
    <property type="term" value="F:serine-type endopeptidase activity"/>
    <property type="evidence" value="ECO:0007669"/>
    <property type="project" value="InterPro"/>
</dbReference>
<dbReference type="EMBL" id="LN890280">
    <property type="protein sequence ID" value="CUR50947.1"/>
    <property type="molecule type" value="Genomic_DNA"/>
</dbReference>
<feature type="compositionally biased region" description="Basic and acidic residues" evidence="5">
    <location>
        <begin position="208"/>
        <end position="227"/>
    </location>
</feature>
<feature type="region of interest" description="Disordered" evidence="5">
    <location>
        <begin position="169"/>
        <end position="227"/>
    </location>
</feature>
<name>A0A128A0V3_9ARCH</name>
<feature type="transmembrane region" description="Helical" evidence="6">
    <location>
        <begin position="145"/>
        <end position="163"/>
    </location>
</feature>
<keyword evidence="9" id="KW-1185">Reference proteome</keyword>
<evidence type="ECO:0000256" key="5">
    <source>
        <dbReference type="SAM" id="MobiDB-lite"/>
    </source>
</evidence>
<accession>A0A128A0V3</accession>
<organism evidence="8 9">
    <name type="scientific">Nitrosotalea devaniterrae</name>
    <dbReference type="NCBI Taxonomy" id="1078905"/>
    <lineage>
        <taxon>Archaea</taxon>
        <taxon>Nitrososphaerota</taxon>
        <taxon>Nitrososphaeria</taxon>
        <taxon>Nitrosotaleales</taxon>
        <taxon>Nitrosotaleaceae</taxon>
        <taxon>Nitrosotalea</taxon>
    </lineage>
</organism>
<feature type="domain" description="Peptidase S26" evidence="7">
    <location>
        <begin position="16"/>
        <end position="90"/>
    </location>
</feature>
<evidence type="ECO:0000256" key="3">
    <source>
        <dbReference type="ARBA" id="ARBA00022989"/>
    </source>
</evidence>
<evidence type="ECO:0000256" key="2">
    <source>
        <dbReference type="ARBA" id="ARBA00022692"/>
    </source>
</evidence>
<dbReference type="GO" id="GO:0016020">
    <property type="term" value="C:membrane"/>
    <property type="evidence" value="ECO:0007669"/>
    <property type="project" value="UniProtKB-SubCell"/>
</dbReference>
<reference evidence="9" key="1">
    <citation type="submission" date="2015-10" db="EMBL/GenBank/DDBJ databases">
        <authorList>
            <person name="Lehtovirta-Morley L.E."/>
            <person name="Vieille C."/>
        </authorList>
    </citation>
    <scope>NUCLEOTIDE SEQUENCE [LARGE SCALE GENOMIC DNA]</scope>
</reference>
<evidence type="ECO:0000256" key="4">
    <source>
        <dbReference type="ARBA" id="ARBA00023136"/>
    </source>
</evidence>
<dbReference type="PANTHER" id="PTHR10806">
    <property type="entry name" value="SIGNAL PEPTIDASE COMPLEX CATALYTIC SUBUNIT SEC11"/>
    <property type="match status" value="1"/>
</dbReference>
<dbReference type="PANTHER" id="PTHR10806:SF6">
    <property type="entry name" value="SIGNAL PEPTIDASE COMPLEX CATALYTIC SUBUNIT SEC11"/>
    <property type="match status" value="1"/>
</dbReference>
<dbReference type="CDD" id="cd06530">
    <property type="entry name" value="S26_SPase_I"/>
    <property type="match status" value="1"/>
</dbReference>